<dbReference type="InterPro" id="IPR005152">
    <property type="entry name" value="Lipase_secreted"/>
</dbReference>
<dbReference type="Gene3D" id="3.40.50.1820">
    <property type="entry name" value="alpha/beta hydrolase"/>
    <property type="match status" value="1"/>
</dbReference>
<keyword evidence="2" id="KW-0732">Signal</keyword>
<name>A0A327M511_9PROT</name>
<dbReference type="InterPro" id="IPR001375">
    <property type="entry name" value="Peptidase_S9_cat"/>
</dbReference>
<evidence type="ECO:0000256" key="2">
    <source>
        <dbReference type="SAM" id="SignalP"/>
    </source>
</evidence>
<dbReference type="Gene3D" id="1.10.260.160">
    <property type="match status" value="1"/>
</dbReference>
<keyword evidence="5" id="KW-1185">Reference proteome</keyword>
<dbReference type="InterPro" id="IPR002471">
    <property type="entry name" value="Pept_S9_AS"/>
</dbReference>
<evidence type="ECO:0000313" key="4">
    <source>
        <dbReference type="EMBL" id="RAI57312.1"/>
    </source>
</evidence>
<feature type="signal peptide" evidence="2">
    <location>
        <begin position="1"/>
        <end position="22"/>
    </location>
</feature>
<dbReference type="GO" id="GO:0006508">
    <property type="term" value="P:proteolysis"/>
    <property type="evidence" value="ECO:0007669"/>
    <property type="project" value="InterPro"/>
</dbReference>
<gene>
    <name evidence="4" type="ORF">DOO78_19580</name>
</gene>
<dbReference type="AlphaFoldDB" id="A0A327M511"/>
<dbReference type="SUPFAM" id="SSF53474">
    <property type="entry name" value="alpha/beta-Hydrolases"/>
    <property type="match status" value="1"/>
</dbReference>
<evidence type="ECO:0000313" key="5">
    <source>
        <dbReference type="Proteomes" id="UP000249065"/>
    </source>
</evidence>
<dbReference type="EMBL" id="QLIX01000019">
    <property type="protein sequence ID" value="RAI57312.1"/>
    <property type="molecule type" value="Genomic_DNA"/>
</dbReference>
<reference evidence="5" key="1">
    <citation type="submission" date="2018-06" db="EMBL/GenBank/DDBJ databases">
        <authorList>
            <person name="Khan S.A."/>
        </authorList>
    </citation>
    <scope>NUCLEOTIDE SEQUENCE [LARGE SCALE GENOMIC DNA]</scope>
    <source>
        <strain evidence="5">DB-1506</strain>
    </source>
</reference>
<organism evidence="4 5">
    <name type="scientific">Roseicella frigidaeris</name>
    <dbReference type="NCBI Taxonomy" id="2230885"/>
    <lineage>
        <taxon>Bacteria</taxon>
        <taxon>Pseudomonadati</taxon>
        <taxon>Pseudomonadota</taxon>
        <taxon>Alphaproteobacteria</taxon>
        <taxon>Acetobacterales</taxon>
        <taxon>Roseomonadaceae</taxon>
        <taxon>Roseicella</taxon>
    </lineage>
</organism>
<dbReference type="GO" id="GO:0016042">
    <property type="term" value="P:lipid catabolic process"/>
    <property type="evidence" value="ECO:0007669"/>
    <property type="project" value="InterPro"/>
</dbReference>
<feature type="domain" description="Peptidase S9 prolyl oligopeptidase catalytic" evidence="3">
    <location>
        <begin position="137"/>
        <end position="231"/>
    </location>
</feature>
<dbReference type="Proteomes" id="UP000249065">
    <property type="component" value="Unassembled WGS sequence"/>
</dbReference>
<dbReference type="PIRSF" id="PIRSF029171">
    <property type="entry name" value="Esterase_LipA"/>
    <property type="match status" value="1"/>
</dbReference>
<evidence type="ECO:0000256" key="1">
    <source>
        <dbReference type="ARBA" id="ARBA00022801"/>
    </source>
</evidence>
<dbReference type="PROSITE" id="PS00708">
    <property type="entry name" value="PRO_ENDOPEP_SER"/>
    <property type="match status" value="1"/>
</dbReference>
<protein>
    <submittedName>
        <fullName evidence="4">Alpha/beta hydrolase</fullName>
    </submittedName>
</protein>
<comment type="caution">
    <text evidence="4">The sequence shown here is derived from an EMBL/GenBank/DDBJ whole genome shotgun (WGS) entry which is preliminary data.</text>
</comment>
<dbReference type="OrthoDB" id="9798122at2"/>
<keyword evidence="1 4" id="KW-0378">Hydrolase</keyword>
<dbReference type="GO" id="GO:0004806">
    <property type="term" value="F:triacylglycerol lipase activity"/>
    <property type="evidence" value="ECO:0007669"/>
    <property type="project" value="InterPro"/>
</dbReference>
<proteinExistence type="predicted"/>
<accession>A0A327M511</accession>
<feature type="chain" id="PRO_5016460232" evidence="2">
    <location>
        <begin position="23"/>
        <end position="402"/>
    </location>
</feature>
<dbReference type="PANTHER" id="PTHR34853:SF1">
    <property type="entry name" value="LIPASE 5"/>
    <property type="match status" value="1"/>
</dbReference>
<dbReference type="Pfam" id="PF00326">
    <property type="entry name" value="Peptidase_S9"/>
    <property type="match status" value="1"/>
</dbReference>
<evidence type="ECO:0000259" key="3">
    <source>
        <dbReference type="Pfam" id="PF00326"/>
    </source>
</evidence>
<dbReference type="PANTHER" id="PTHR34853">
    <property type="match status" value="1"/>
</dbReference>
<sequence>MVGAAAGLTLGAASLASAPATAQPEAAQQAPGGVDYRLVARWDIEQLNRILSVDTPAFAGLSVDYSPARNAVRLYRVSYPSVAPERGNRPVLLTGLLALPETGQATLPLVSYQHGTVYGKQEVPSFPAQSPETRLMVAQFAGQGYALIGADYIGMGGSTEAQGYMVKGSHQQATADLLTAARAVLQANRLSDSHLFLAGWSQGGYVTMALLERLERIGMPVHAAATASAPVDPWAALNGFLNFPRPIDAPWIGTLFILSSFSFEHYYGLPGLARSLLKPEHYDICLRAYQGQAVDPAKLPTELRSLLAEAYFDPRFFAASAFGRLLADSQAYRWVIRTPLRNYYGEQDEVISIGLGRLAMDFQKAIGNDKVEALSTGATSHRGTFARAVPGWKAWFDALAAG</sequence>
<dbReference type="GO" id="GO:0004252">
    <property type="term" value="F:serine-type endopeptidase activity"/>
    <property type="evidence" value="ECO:0007669"/>
    <property type="project" value="InterPro"/>
</dbReference>
<dbReference type="InterPro" id="IPR029058">
    <property type="entry name" value="AB_hydrolase_fold"/>
</dbReference>